<keyword evidence="9 10" id="KW-0998">Cell outer membrane</keyword>
<dbReference type="Gene3D" id="2.40.170.20">
    <property type="entry name" value="TonB-dependent receptor, beta-barrel domain"/>
    <property type="match status" value="1"/>
</dbReference>
<gene>
    <name evidence="15" type="ORF">SAMN04488007_3011</name>
</gene>
<name>A0A1M6S9W2_9FLAO</name>
<keyword evidence="7 10" id="KW-0472">Membrane</keyword>
<dbReference type="GO" id="GO:0044718">
    <property type="term" value="P:siderophore transmembrane transport"/>
    <property type="evidence" value="ECO:0007669"/>
    <property type="project" value="TreeGrafter"/>
</dbReference>
<evidence type="ECO:0000256" key="8">
    <source>
        <dbReference type="ARBA" id="ARBA00023170"/>
    </source>
</evidence>
<feature type="signal peptide" evidence="12">
    <location>
        <begin position="1"/>
        <end position="20"/>
    </location>
</feature>
<evidence type="ECO:0000256" key="12">
    <source>
        <dbReference type="SAM" id="SignalP"/>
    </source>
</evidence>
<feature type="domain" description="TonB-dependent receptor-like beta-barrel" evidence="13">
    <location>
        <begin position="386"/>
        <end position="557"/>
    </location>
</feature>
<evidence type="ECO:0000256" key="3">
    <source>
        <dbReference type="ARBA" id="ARBA00022452"/>
    </source>
</evidence>
<dbReference type="OrthoDB" id="9760333at2"/>
<dbReference type="STRING" id="228958.SAMN04488007_3011"/>
<evidence type="ECO:0000259" key="14">
    <source>
        <dbReference type="Pfam" id="PF07715"/>
    </source>
</evidence>
<dbReference type="RefSeq" id="WP_073245545.1">
    <property type="nucleotide sequence ID" value="NZ_CANLFZ010000005.1"/>
</dbReference>
<keyword evidence="6 11" id="KW-0798">TonB box</keyword>
<dbReference type="Proteomes" id="UP000184314">
    <property type="component" value="Unassembled WGS sequence"/>
</dbReference>
<dbReference type="InterPro" id="IPR000531">
    <property type="entry name" value="Beta-barrel_TonB"/>
</dbReference>
<dbReference type="PROSITE" id="PS52016">
    <property type="entry name" value="TONB_DEPENDENT_REC_3"/>
    <property type="match status" value="1"/>
</dbReference>
<evidence type="ECO:0000256" key="7">
    <source>
        <dbReference type="ARBA" id="ARBA00023136"/>
    </source>
</evidence>
<organism evidence="15 16">
    <name type="scientific">Maribacter aquivivus</name>
    <dbReference type="NCBI Taxonomy" id="228958"/>
    <lineage>
        <taxon>Bacteria</taxon>
        <taxon>Pseudomonadati</taxon>
        <taxon>Bacteroidota</taxon>
        <taxon>Flavobacteriia</taxon>
        <taxon>Flavobacteriales</taxon>
        <taxon>Flavobacteriaceae</taxon>
        <taxon>Maribacter</taxon>
    </lineage>
</organism>
<evidence type="ECO:0000259" key="13">
    <source>
        <dbReference type="Pfam" id="PF00593"/>
    </source>
</evidence>
<dbReference type="GO" id="GO:0015344">
    <property type="term" value="F:siderophore uptake transmembrane transporter activity"/>
    <property type="evidence" value="ECO:0007669"/>
    <property type="project" value="TreeGrafter"/>
</dbReference>
<protein>
    <submittedName>
        <fullName evidence="15">TonB-dependent Receptor Plug Domain</fullName>
    </submittedName>
</protein>
<feature type="chain" id="PRO_5012725943" evidence="12">
    <location>
        <begin position="21"/>
        <end position="959"/>
    </location>
</feature>
<dbReference type="InterPro" id="IPR037066">
    <property type="entry name" value="Plug_dom_sf"/>
</dbReference>
<dbReference type="Pfam" id="PF07715">
    <property type="entry name" value="Plug"/>
    <property type="match status" value="1"/>
</dbReference>
<evidence type="ECO:0000256" key="11">
    <source>
        <dbReference type="RuleBase" id="RU003357"/>
    </source>
</evidence>
<dbReference type="SUPFAM" id="SSF49464">
    <property type="entry name" value="Carboxypeptidase regulatory domain-like"/>
    <property type="match status" value="1"/>
</dbReference>
<proteinExistence type="inferred from homology"/>
<dbReference type="InterPro" id="IPR036942">
    <property type="entry name" value="Beta-barrel_TonB_sf"/>
</dbReference>
<evidence type="ECO:0000256" key="10">
    <source>
        <dbReference type="PROSITE-ProRule" id="PRU01360"/>
    </source>
</evidence>
<dbReference type="AlphaFoldDB" id="A0A1M6S9W2"/>
<dbReference type="InterPro" id="IPR039426">
    <property type="entry name" value="TonB-dep_rcpt-like"/>
</dbReference>
<dbReference type="SUPFAM" id="SSF56935">
    <property type="entry name" value="Porins"/>
    <property type="match status" value="1"/>
</dbReference>
<dbReference type="Pfam" id="PF13715">
    <property type="entry name" value="CarbopepD_reg_2"/>
    <property type="match status" value="1"/>
</dbReference>
<keyword evidence="5 12" id="KW-0732">Signal</keyword>
<dbReference type="EMBL" id="FQZX01000002">
    <property type="protein sequence ID" value="SHK41450.1"/>
    <property type="molecule type" value="Genomic_DNA"/>
</dbReference>
<keyword evidence="2 10" id="KW-0813">Transport</keyword>
<dbReference type="GO" id="GO:0009279">
    <property type="term" value="C:cell outer membrane"/>
    <property type="evidence" value="ECO:0007669"/>
    <property type="project" value="UniProtKB-SubCell"/>
</dbReference>
<evidence type="ECO:0000313" key="15">
    <source>
        <dbReference type="EMBL" id="SHK41450.1"/>
    </source>
</evidence>
<dbReference type="Gene3D" id="2.170.130.10">
    <property type="entry name" value="TonB-dependent receptor, plug domain"/>
    <property type="match status" value="1"/>
</dbReference>
<dbReference type="InterPro" id="IPR008969">
    <property type="entry name" value="CarboxyPept-like_regulatory"/>
</dbReference>
<evidence type="ECO:0000256" key="6">
    <source>
        <dbReference type="ARBA" id="ARBA00023077"/>
    </source>
</evidence>
<evidence type="ECO:0000313" key="16">
    <source>
        <dbReference type="Proteomes" id="UP000184314"/>
    </source>
</evidence>
<dbReference type="PANTHER" id="PTHR30069:SF29">
    <property type="entry name" value="HEMOGLOBIN AND HEMOGLOBIN-HAPTOGLOBIN-BINDING PROTEIN 1-RELATED"/>
    <property type="match status" value="1"/>
</dbReference>
<keyword evidence="4 10" id="KW-0812">Transmembrane</keyword>
<keyword evidence="8 15" id="KW-0675">Receptor</keyword>
<evidence type="ECO:0000256" key="9">
    <source>
        <dbReference type="ARBA" id="ARBA00023237"/>
    </source>
</evidence>
<comment type="similarity">
    <text evidence="10 11">Belongs to the TonB-dependent receptor family.</text>
</comment>
<dbReference type="Gene3D" id="2.60.40.1120">
    <property type="entry name" value="Carboxypeptidase-like, regulatory domain"/>
    <property type="match status" value="1"/>
</dbReference>
<evidence type="ECO:0000256" key="1">
    <source>
        <dbReference type="ARBA" id="ARBA00004571"/>
    </source>
</evidence>
<evidence type="ECO:0000256" key="4">
    <source>
        <dbReference type="ARBA" id="ARBA00022692"/>
    </source>
</evidence>
<dbReference type="InterPro" id="IPR012910">
    <property type="entry name" value="Plug_dom"/>
</dbReference>
<feature type="domain" description="TonB-dependent receptor plug" evidence="14">
    <location>
        <begin position="118"/>
        <end position="227"/>
    </location>
</feature>
<accession>A0A1M6S9W2</accession>
<sequence>MKKFLLTTLAIFAFSTVALKAQTTISGVITDTEIGEPLIGANVIIQGTNTGASTDYDGKFSITSNEPLPWNLSISYAGYASKIIAVTTASTNLKYDLKQTAFIVDEVVISASRRREKVQEAPASVTVLSAKKLVGSPQIDAARNLVNVPGVTVQQQSGSRMNFEMRAAASTFSTRVFPIKDYRSLVAPGNNTFQSDKSGLSNIDLERIEVVRGAGSALYGPGVTSGVIHFITKGAIDHPGTTLQVYGGELNTYGAALRHATKVSDKFGFKINLQYNRGDEFTLDGSEGTTAADGTFTRQIDKFQSTIIQPALTAEGVVDNRVPGRTLLELTPRADGNVMQDYYWNMGSDITLEFRPQDDLSIIVAGGLNQASSVFYNDLGEGLSQPQEVWGQARMQKGGLFAQFYTTHTNFGPEDRPIFLYQTGNRTPTAIKQYEGQLQYNFDIPDFLNSNFTVGSDYRLTKTDTEGLVHGRNENDDDYNVFGIYAQGKFELAKKLDLVLAGRFDKFNIPDETAVAPRIALVYKASPKHTFRASFNNASFSPSASEWNYDFPVNSPVPGFFDFWLAGSNDIHSFDNATSIEFLNHNITAAGISAATGIPIEALTPLAGALPQELPKELLGTGGLSNEFVHQFASGSLIAAMQANGLEDFIDDIQGVLANSPTGNNGTFLGINALEGGAPNNNLTNTVRGVIATSKTYEVGYKGIIGDKFSASLDLYAITERGGFDFTAIAPLIGLNGFSQDPFLAKTGELIGALVEAGLPQESATSLVSQAYAGTAALIPNFYGTGSVETNRVPQDDGILHVAAGYRVFDAPYTRYGADLGLQYFASEKLTFFGNYSWVNASEFEREQGDGSAPFTTFLNAPANKYRLGANYGEEKGIRANVSFQHDDAFTASAGQFSGEVQEKNLVDAGIGYVFNNGLAVDLSAQNLFDNEYRALVNMPAIGRRVIAKLTYNFGGNKK</sequence>
<evidence type="ECO:0000256" key="5">
    <source>
        <dbReference type="ARBA" id="ARBA00022729"/>
    </source>
</evidence>
<reference evidence="16" key="1">
    <citation type="submission" date="2016-11" db="EMBL/GenBank/DDBJ databases">
        <authorList>
            <person name="Varghese N."/>
            <person name="Submissions S."/>
        </authorList>
    </citation>
    <scope>NUCLEOTIDE SEQUENCE [LARGE SCALE GENOMIC DNA]</scope>
    <source>
        <strain evidence="16">DSM 16478</strain>
    </source>
</reference>
<keyword evidence="16" id="KW-1185">Reference proteome</keyword>
<keyword evidence="3 10" id="KW-1134">Transmembrane beta strand</keyword>
<dbReference type="PANTHER" id="PTHR30069">
    <property type="entry name" value="TONB-DEPENDENT OUTER MEMBRANE RECEPTOR"/>
    <property type="match status" value="1"/>
</dbReference>
<dbReference type="Pfam" id="PF00593">
    <property type="entry name" value="TonB_dep_Rec_b-barrel"/>
    <property type="match status" value="1"/>
</dbReference>
<evidence type="ECO:0000256" key="2">
    <source>
        <dbReference type="ARBA" id="ARBA00022448"/>
    </source>
</evidence>
<comment type="subcellular location">
    <subcellularLocation>
        <location evidence="1 10">Cell outer membrane</location>
        <topology evidence="1 10">Multi-pass membrane protein</topology>
    </subcellularLocation>
</comment>